<dbReference type="Pfam" id="PF07859">
    <property type="entry name" value="Abhydrolase_3"/>
    <property type="match status" value="1"/>
</dbReference>
<dbReference type="GO" id="GO:0004806">
    <property type="term" value="F:triacylglycerol lipase activity"/>
    <property type="evidence" value="ECO:0007669"/>
    <property type="project" value="TreeGrafter"/>
</dbReference>
<organism evidence="4">
    <name type="scientific">Oceaniferula spumae</name>
    <dbReference type="NCBI Taxonomy" id="2979115"/>
    <lineage>
        <taxon>Bacteria</taxon>
        <taxon>Pseudomonadati</taxon>
        <taxon>Verrucomicrobiota</taxon>
        <taxon>Verrucomicrobiia</taxon>
        <taxon>Verrucomicrobiales</taxon>
        <taxon>Verrucomicrobiaceae</taxon>
        <taxon>Oceaniferula</taxon>
    </lineage>
</organism>
<dbReference type="SUPFAM" id="SSF53474">
    <property type="entry name" value="alpha/beta-Hydrolases"/>
    <property type="match status" value="1"/>
</dbReference>
<protein>
    <recommendedName>
        <fullName evidence="3">Alpha/beta hydrolase fold-3 domain-containing protein</fullName>
    </recommendedName>
</protein>
<keyword evidence="2" id="KW-0378">Hydrolase</keyword>
<dbReference type="EMBL" id="AP026866">
    <property type="protein sequence ID" value="BDS05033.1"/>
    <property type="molecule type" value="Genomic_DNA"/>
</dbReference>
<evidence type="ECO:0000259" key="3">
    <source>
        <dbReference type="Pfam" id="PF07859"/>
    </source>
</evidence>
<feature type="domain" description="Alpha/beta hydrolase fold-3" evidence="3">
    <location>
        <begin position="66"/>
        <end position="193"/>
    </location>
</feature>
<accession>A0AAT9FGD6</accession>
<dbReference type="PANTHER" id="PTHR48081">
    <property type="entry name" value="AB HYDROLASE SUPERFAMILY PROTEIN C4A8.06C"/>
    <property type="match status" value="1"/>
</dbReference>
<dbReference type="AlphaFoldDB" id="A0AAT9FGD6"/>
<proteinExistence type="inferred from homology"/>
<dbReference type="InterPro" id="IPR050300">
    <property type="entry name" value="GDXG_lipolytic_enzyme"/>
</dbReference>
<dbReference type="InterPro" id="IPR013094">
    <property type="entry name" value="AB_hydrolase_3"/>
</dbReference>
<evidence type="ECO:0000256" key="1">
    <source>
        <dbReference type="ARBA" id="ARBA00010515"/>
    </source>
</evidence>
<sequence length="289" mass="32057">MRVKATIVMNALPQSGNSTTPLIEQRERELLKDARAHVYQVENGYQLNAYCFNPPNHVNAEPKPAIVFFHGGLWDVSMPTQFAPHCMHFASRGMVAVTVEYRVGPKHNATPVDALEDAQMAMLWMRHNHASLGVDPKRIVAVGAASGAHMALSLAMQPDVMEIDGFSPRPQAVIALSALVNTTRKGIESERFPDTKTATTLSPSNNVRKGLAPSLFLHGKSDTIVPHEHVAKFTKMMKRKKNRCELIDFEAANHSFFNFNVSATHFEITLNSMDAFVSDLGYIEPTEYV</sequence>
<gene>
    <name evidence="4" type="ORF">NT6N_00730</name>
</gene>
<dbReference type="PANTHER" id="PTHR48081:SF30">
    <property type="entry name" value="ACETYL-HYDROLASE LIPR-RELATED"/>
    <property type="match status" value="1"/>
</dbReference>
<name>A0AAT9FGD6_9BACT</name>
<comment type="similarity">
    <text evidence="1">Belongs to the 'GDXG' lipolytic enzyme family.</text>
</comment>
<dbReference type="KEGG" id="osu:NT6N_00730"/>
<evidence type="ECO:0000256" key="2">
    <source>
        <dbReference type="ARBA" id="ARBA00022801"/>
    </source>
</evidence>
<dbReference type="Gene3D" id="3.40.50.1820">
    <property type="entry name" value="alpha/beta hydrolase"/>
    <property type="match status" value="1"/>
</dbReference>
<reference evidence="4" key="1">
    <citation type="submission" date="2024-07" db="EMBL/GenBank/DDBJ databases">
        <title>Complete genome sequence of Verrucomicrobiaceae bacterium NT6N.</title>
        <authorList>
            <person name="Huang C."/>
            <person name="Takami H."/>
            <person name="Hamasaki K."/>
        </authorList>
    </citation>
    <scope>NUCLEOTIDE SEQUENCE</scope>
    <source>
        <strain evidence="4">NT6N</strain>
    </source>
</reference>
<evidence type="ECO:0000313" key="4">
    <source>
        <dbReference type="EMBL" id="BDS05033.1"/>
    </source>
</evidence>
<dbReference type="InterPro" id="IPR029058">
    <property type="entry name" value="AB_hydrolase_fold"/>
</dbReference>